<evidence type="ECO:0000256" key="1">
    <source>
        <dbReference type="SAM" id="SignalP"/>
    </source>
</evidence>
<sequence length="182" mass="19907">MSLKYFGILVAILAVESAVGLDPTIQIKYKKLTSKTPDNPYFKNMVTEISDSGEKGTAKFSISKTLPDTTTISVTVELEGQVVADFEDMLSELMKNEVYGKDMLKYGLPKDKFPKESPISPGDYEISKYPIPKDKFPPGMPPGDYEAKLVIGEPDLGPWVIVEAVIEISHDVPGVPVPGLGR</sequence>
<name>A0AAV7HSE5_COTGL</name>
<dbReference type="AlphaFoldDB" id="A0AAV7HSE5"/>
<feature type="chain" id="PRO_5043395209" evidence="1">
    <location>
        <begin position="21"/>
        <end position="182"/>
    </location>
</feature>
<keyword evidence="3" id="KW-1185">Reference proteome</keyword>
<dbReference type="EMBL" id="JAHXZJ010002982">
    <property type="protein sequence ID" value="KAH0534321.1"/>
    <property type="molecule type" value="Genomic_DNA"/>
</dbReference>
<protein>
    <submittedName>
        <fullName evidence="2">Uncharacterized protein</fullName>
    </submittedName>
</protein>
<evidence type="ECO:0000313" key="2">
    <source>
        <dbReference type="EMBL" id="KAH0534321.1"/>
    </source>
</evidence>
<accession>A0AAV7HSE5</accession>
<keyword evidence="1" id="KW-0732">Signal</keyword>
<organism evidence="2 3">
    <name type="scientific">Cotesia glomerata</name>
    <name type="common">Lepidopteran parasitic wasp</name>
    <name type="synonym">Apanteles glomeratus</name>
    <dbReference type="NCBI Taxonomy" id="32391"/>
    <lineage>
        <taxon>Eukaryota</taxon>
        <taxon>Metazoa</taxon>
        <taxon>Ecdysozoa</taxon>
        <taxon>Arthropoda</taxon>
        <taxon>Hexapoda</taxon>
        <taxon>Insecta</taxon>
        <taxon>Pterygota</taxon>
        <taxon>Neoptera</taxon>
        <taxon>Endopterygota</taxon>
        <taxon>Hymenoptera</taxon>
        <taxon>Apocrita</taxon>
        <taxon>Ichneumonoidea</taxon>
        <taxon>Braconidae</taxon>
        <taxon>Microgastrinae</taxon>
        <taxon>Cotesia</taxon>
    </lineage>
</organism>
<proteinExistence type="predicted"/>
<reference evidence="2 3" key="1">
    <citation type="journal article" date="2021" name="J. Hered.">
        <title>A chromosome-level genome assembly of the parasitoid wasp, Cotesia glomerata (Hymenoptera: Braconidae).</title>
        <authorList>
            <person name="Pinto B.J."/>
            <person name="Weis J.J."/>
            <person name="Gamble T."/>
            <person name="Ode P.J."/>
            <person name="Paul R."/>
            <person name="Zaspel J.M."/>
        </authorList>
    </citation>
    <scope>NUCLEOTIDE SEQUENCE [LARGE SCALE GENOMIC DNA]</scope>
    <source>
        <strain evidence="2">CgM1</strain>
    </source>
</reference>
<comment type="caution">
    <text evidence="2">The sequence shown here is derived from an EMBL/GenBank/DDBJ whole genome shotgun (WGS) entry which is preliminary data.</text>
</comment>
<evidence type="ECO:0000313" key="3">
    <source>
        <dbReference type="Proteomes" id="UP000826195"/>
    </source>
</evidence>
<feature type="signal peptide" evidence="1">
    <location>
        <begin position="1"/>
        <end position="20"/>
    </location>
</feature>
<gene>
    <name evidence="2" type="ORF">KQX54_003061</name>
</gene>
<dbReference type="Proteomes" id="UP000826195">
    <property type="component" value="Unassembled WGS sequence"/>
</dbReference>